<sequence>MSFYAAIAFAVTGAVALASGFAMGKMSGRSTAVSGTAAGAAWLAAGLIVLPFLPWPTPLMLGIGVVAWLFGVLVDHRPVPAALRHGVALVLFGVLIVGGVPVFLLRTALGLNLPAPVLIGAILVVGLVLRLSSDRIVVPETHRLQAYGVLLVVPTLVMLAMVPNIATQPSFWWQAGIAAMPLAMLALKPLAGAGPMGEAGGLMLGFATGFVVLNTLAFSWVNPLVWIGIGVLALVVELRSRFRPARA</sequence>
<feature type="transmembrane region" description="Helical" evidence="1">
    <location>
        <begin position="86"/>
        <end position="105"/>
    </location>
</feature>
<feature type="transmembrane region" description="Helical" evidence="1">
    <location>
        <begin position="171"/>
        <end position="187"/>
    </location>
</feature>
<feature type="transmembrane region" description="Helical" evidence="1">
    <location>
        <begin position="55"/>
        <end position="74"/>
    </location>
</feature>
<feature type="transmembrane region" description="Helical" evidence="1">
    <location>
        <begin position="224"/>
        <end position="242"/>
    </location>
</feature>
<feature type="transmembrane region" description="Helical" evidence="1">
    <location>
        <begin position="111"/>
        <end position="132"/>
    </location>
</feature>
<dbReference type="RefSeq" id="WP_072345619.1">
    <property type="nucleotide sequence ID" value="NZ_FPKU01000003.1"/>
</dbReference>
<keyword evidence="1" id="KW-1133">Transmembrane helix</keyword>
<dbReference type="Proteomes" id="UP000183447">
    <property type="component" value="Unassembled WGS sequence"/>
</dbReference>
<feature type="transmembrane region" description="Helical" evidence="1">
    <location>
        <begin position="144"/>
        <end position="165"/>
    </location>
</feature>
<dbReference type="AlphaFoldDB" id="A0A1K2I1J6"/>
<gene>
    <name evidence="2" type="ORF">SAMN02983003_3375</name>
</gene>
<keyword evidence="3" id="KW-1185">Reference proteome</keyword>
<dbReference type="STRING" id="665118.SAMN02983003_3375"/>
<evidence type="ECO:0000313" key="3">
    <source>
        <dbReference type="Proteomes" id="UP000183447"/>
    </source>
</evidence>
<evidence type="ECO:0000313" key="2">
    <source>
        <dbReference type="EMBL" id="SFZ86200.1"/>
    </source>
</evidence>
<keyword evidence="1" id="KW-0812">Transmembrane</keyword>
<feature type="transmembrane region" description="Helical" evidence="1">
    <location>
        <begin position="6"/>
        <end position="24"/>
    </location>
</feature>
<accession>A0A1K2I1J6</accession>
<feature type="transmembrane region" description="Helical" evidence="1">
    <location>
        <begin position="199"/>
        <end position="218"/>
    </location>
</feature>
<organism evidence="2 3">
    <name type="scientific">Devosia enhydra</name>
    <dbReference type="NCBI Taxonomy" id="665118"/>
    <lineage>
        <taxon>Bacteria</taxon>
        <taxon>Pseudomonadati</taxon>
        <taxon>Pseudomonadota</taxon>
        <taxon>Alphaproteobacteria</taxon>
        <taxon>Hyphomicrobiales</taxon>
        <taxon>Devosiaceae</taxon>
        <taxon>Devosia</taxon>
    </lineage>
</organism>
<keyword evidence="1" id="KW-0472">Membrane</keyword>
<name>A0A1K2I1J6_9HYPH</name>
<dbReference type="EMBL" id="FPKU01000003">
    <property type="protein sequence ID" value="SFZ86200.1"/>
    <property type="molecule type" value="Genomic_DNA"/>
</dbReference>
<protein>
    <submittedName>
        <fullName evidence="2">Uncharacterized protein</fullName>
    </submittedName>
</protein>
<reference evidence="2 3" key="1">
    <citation type="submission" date="2016-11" db="EMBL/GenBank/DDBJ databases">
        <authorList>
            <person name="Jaros S."/>
            <person name="Januszkiewicz K."/>
            <person name="Wedrychowicz H."/>
        </authorList>
    </citation>
    <scope>NUCLEOTIDE SEQUENCE [LARGE SCALE GENOMIC DNA]</scope>
    <source>
        <strain evidence="2 3">ATCC 23634</strain>
    </source>
</reference>
<proteinExistence type="predicted"/>
<feature type="transmembrane region" description="Helical" evidence="1">
    <location>
        <begin position="31"/>
        <end position="49"/>
    </location>
</feature>
<evidence type="ECO:0000256" key="1">
    <source>
        <dbReference type="SAM" id="Phobius"/>
    </source>
</evidence>